<feature type="region of interest" description="Disordered" evidence="11">
    <location>
        <begin position="20"/>
        <end position="136"/>
    </location>
</feature>
<dbReference type="GO" id="GO:0003009">
    <property type="term" value="P:skeletal muscle contraction"/>
    <property type="evidence" value="ECO:0007669"/>
    <property type="project" value="TreeGrafter"/>
</dbReference>
<dbReference type="SUPFAM" id="SSF50044">
    <property type="entry name" value="SH3-domain"/>
    <property type="match status" value="1"/>
</dbReference>
<dbReference type="Pfam" id="PF00018">
    <property type="entry name" value="SH3_1"/>
    <property type="match status" value="1"/>
</dbReference>
<dbReference type="SUPFAM" id="SSF57889">
    <property type="entry name" value="Cysteine-rich domain"/>
    <property type="match status" value="1"/>
</dbReference>
<feature type="compositionally biased region" description="Low complexity" evidence="11">
    <location>
        <begin position="1773"/>
        <end position="1787"/>
    </location>
</feature>
<dbReference type="InterPro" id="IPR036028">
    <property type="entry name" value="SH3-like_dom_sf"/>
</dbReference>
<dbReference type="Gene3D" id="1.20.1270.60">
    <property type="entry name" value="Arfaptin homology (AH) domain/BAR domain"/>
    <property type="match status" value="1"/>
</dbReference>
<organism evidence="12 13">
    <name type="scientific">Anopheles arabiensis</name>
    <name type="common">Mosquito</name>
    <dbReference type="NCBI Taxonomy" id="7173"/>
    <lineage>
        <taxon>Eukaryota</taxon>
        <taxon>Metazoa</taxon>
        <taxon>Ecdysozoa</taxon>
        <taxon>Arthropoda</taxon>
        <taxon>Hexapoda</taxon>
        <taxon>Insecta</taxon>
        <taxon>Pterygota</taxon>
        <taxon>Neoptera</taxon>
        <taxon>Endopterygota</taxon>
        <taxon>Diptera</taxon>
        <taxon>Nematocera</taxon>
        <taxon>Culicoidea</taxon>
        <taxon>Culicidae</taxon>
        <taxon>Anophelinae</taxon>
        <taxon>Anopheles</taxon>
    </lineage>
</organism>
<name>A0A2C9GPE9_ANOAR</name>
<feature type="region of interest" description="Disordered" evidence="11">
    <location>
        <begin position="300"/>
        <end position="346"/>
    </location>
</feature>
<dbReference type="CDD" id="cd20817">
    <property type="entry name" value="C1_Stac"/>
    <property type="match status" value="1"/>
</dbReference>
<dbReference type="SUPFAM" id="SSF103657">
    <property type="entry name" value="BAR/IMD domain-like"/>
    <property type="match status" value="1"/>
</dbReference>
<evidence type="ECO:0000256" key="8">
    <source>
        <dbReference type="ARBA" id="ARBA00022771"/>
    </source>
</evidence>
<feature type="region of interest" description="Disordered" evidence="11">
    <location>
        <begin position="1820"/>
        <end position="1855"/>
    </location>
</feature>
<keyword evidence="6" id="KW-0479">Metal-binding</keyword>
<evidence type="ECO:0000256" key="11">
    <source>
        <dbReference type="SAM" id="MobiDB-lite"/>
    </source>
</evidence>
<dbReference type="VEuPathDB" id="VectorBase:AARA016622"/>
<evidence type="ECO:0000313" key="12">
    <source>
        <dbReference type="EnsemblMetazoa" id="AARA016622-PA"/>
    </source>
</evidence>
<dbReference type="Pfam" id="PF26085">
    <property type="entry name" value="SH3_20"/>
    <property type="match status" value="1"/>
</dbReference>
<evidence type="ECO:0000256" key="4">
    <source>
        <dbReference type="ARBA" id="ARBA00022475"/>
    </source>
</evidence>
<feature type="region of interest" description="Disordered" evidence="11">
    <location>
        <begin position="1717"/>
        <end position="1736"/>
    </location>
</feature>
<dbReference type="InterPro" id="IPR002219">
    <property type="entry name" value="PKC_DAG/PE"/>
</dbReference>
<dbReference type="InterPro" id="IPR027267">
    <property type="entry name" value="AH/BAR_dom_sf"/>
</dbReference>
<feature type="compositionally biased region" description="Basic and acidic residues" evidence="11">
    <location>
        <begin position="1719"/>
        <end position="1731"/>
    </location>
</feature>
<dbReference type="EnsemblMetazoa" id="AARA016622-RA">
    <property type="protein sequence ID" value="AARA016622-PA"/>
    <property type="gene ID" value="AARA016622"/>
</dbReference>
<dbReference type="EMBL" id="APCN01002759">
    <property type="status" value="NOT_ANNOTATED_CDS"/>
    <property type="molecule type" value="Genomic_DNA"/>
</dbReference>
<feature type="region of interest" description="Disordered" evidence="11">
    <location>
        <begin position="1213"/>
        <end position="1277"/>
    </location>
</feature>
<dbReference type="FunFam" id="3.30.60.20:FF:000056">
    <property type="entry name" value="Uncharacterized protein, isoform C"/>
    <property type="match status" value="1"/>
</dbReference>
<feature type="compositionally biased region" description="Basic and acidic residues" evidence="11">
    <location>
        <begin position="1253"/>
        <end position="1264"/>
    </location>
</feature>
<feature type="region of interest" description="Disordered" evidence="11">
    <location>
        <begin position="990"/>
        <end position="1042"/>
    </location>
</feature>
<proteinExistence type="predicted"/>
<dbReference type="Gene3D" id="3.30.60.20">
    <property type="match status" value="1"/>
</dbReference>
<evidence type="ECO:0000256" key="6">
    <source>
        <dbReference type="ARBA" id="ARBA00022723"/>
    </source>
</evidence>
<feature type="compositionally biased region" description="Low complexity" evidence="11">
    <location>
        <begin position="37"/>
        <end position="90"/>
    </location>
</feature>
<feature type="compositionally biased region" description="Basic residues" evidence="11">
    <location>
        <begin position="1831"/>
        <end position="1840"/>
    </location>
</feature>
<evidence type="ECO:0000313" key="13">
    <source>
        <dbReference type="Proteomes" id="UP000075840"/>
    </source>
</evidence>
<dbReference type="Pfam" id="PF00130">
    <property type="entry name" value="C1_1"/>
    <property type="match status" value="1"/>
</dbReference>
<dbReference type="InterPro" id="IPR001452">
    <property type="entry name" value="SH3_domain"/>
</dbReference>
<dbReference type="PROSITE" id="PS50002">
    <property type="entry name" value="SH3"/>
    <property type="match status" value="1"/>
</dbReference>
<dbReference type="Proteomes" id="UP000075840">
    <property type="component" value="Unassembled WGS sequence"/>
</dbReference>
<dbReference type="InterPro" id="IPR059031">
    <property type="entry name" value="SH3_20"/>
</dbReference>
<comment type="subcellular location">
    <subcellularLocation>
        <location evidence="1">Cell membrane</location>
        <location evidence="1">Sarcolemma</location>
        <topology evidence="1">Peripheral membrane protein</topology>
        <orientation evidence="1">Cytoplasmic side</orientation>
    </subcellularLocation>
    <subcellularLocation>
        <location evidence="2">Cytoplasm</location>
    </subcellularLocation>
</comment>
<dbReference type="FunFam" id="1.20.1270.60:FF:000071">
    <property type="entry name" value="Uncharacterized protein, isoform U"/>
    <property type="match status" value="1"/>
</dbReference>
<dbReference type="GO" id="GO:0008270">
    <property type="term" value="F:zinc ion binding"/>
    <property type="evidence" value="ECO:0007669"/>
    <property type="project" value="UniProtKB-KW"/>
</dbReference>
<keyword evidence="13" id="KW-1185">Reference proteome</keyword>
<dbReference type="EMBL" id="APCN01002757">
    <property type="status" value="NOT_ANNOTATED_CDS"/>
    <property type="molecule type" value="Genomic_DNA"/>
</dbReference>
<dbReference type="GO" id="GO:0005737">
    <property type="term" value="C:cytoplasm"/>
    <property type="evidence" value="ECO:0007669"/>
    <property type="project" value="UniProtKB-SubCell"/>
</dbReference>
<dbReference type="SMART" id="SM00326">
    <property type="entry name" value="SH3"/>
    <property type="match status" value="1"/>
</dbReference>
<dbReference type="VEuPathDB" id="VectorBase:AARA21_009366"/>
<feature type="region of interest" description="Disordered" evidence="11">
    <location>
        <begin position="1755"/>
        <end position="1788"/>
    </location>
</feature>
<feature type="compositionally biased region" description="Basic and acidic residues" evidence="11">
    <location>
        <begin position="319"/>
        <end position="339"/>
    </location>
</feature>
<feature type="region of interest" description="Disordered" evidence="11">
    <location>
        <begin position="1583"/>
        <end position="1607"/>
    </location>
</feature>
<feature type="compositionally biased region" description="Low complexity" evidence="11">
    <location>
        <begin position="1027"/>
        <end position="1039"/>
    </location>
</feature>
<protein>
    <submittedName>
        <fullName evidence="12">Uncharacterized protein</fullName>
    </submittedName>
</protein>
<feature type="region of interest" description="Disordered" evidence="11">
    <location>
        <begin position="1952"/>
        <end position="1985"/>
    </location>
</feature>
<dbReference type="PANTHER" id="PTHR15135:SF7">
    <property type="entry name" value="STAC-LIKE, ISOFORM J"/>
    <property type="match status" value="1"/>
</dbReference>
<evidence type="ECO:0000256" key="5">
    <source>
        <dbReference type="ARBA" id="ARBA00022490"/>
    </source>
</evidence>
<feature type="compositionally biased region" description="Polar residues" evidence="11">
    <location>
        <begin position="1880"/>
        <end position="1891"/>
    </location>
</feature>
<feature type="compositionally biased region" description="Low complexity" evidence="11">
    <location>
        <begin position="101"/>
        <end position="118"/>
    </location>
</feature>
<keyword evidence="10" id="KW-0472">Membrane</keyword>
<reference evidence="12" key="1">
    <citation type="submission" date="2022-08" db="UniProtKB">
        <authorList>
            <consortium name="EnsemblMetazoa"/>
        </authorList>
    </citation>
    <scope>IDENTIFICATION</scope>
    <source>
        <strain evidence="12">Dongola</strain>
    </source>
</reference>
<dbReference type="PROSITE" id="PS50081">
    <property type="entry name" value="ZF_DAG_PE_2"/>
    <property type="match status" value="1"/>
</dbReference>
<feature type="region of interest" description="Disordered" evidence="11">
    <location>
        <begin position="267"/>
        <end position="286"/>
    </location>
</feature>
<accession>A0A2C9GPE9</accession>
<dbReference type="InterPro" id="IPR046349">
    <property type="entry name" value="C1-like_sf"/>
</dbReference>
<feature type="region of interest" description="Disordered" evidence="11">
    <location>
        <begin position="1872"/>
        <end position="1899"/>
    </location>
</feature>
<evidence type="ECO:0000256" key="3">
    <source>
        <dbReference type="ARBA" id="ARBA00022443"/>
    </source>
</evidence>
<evidence type="ECO:0000256" key="9">
    <source>
        <dbReference type="ARBA" id="ARBA00022833"/>
    </source>
</evidence>
<dbReference type="FunFam" id="2.30.30.40:FF:000221">
    <property type="entry name" value="SH3 and cysteine-rich domain-containing protein 2"/>
    <property type="match status" value="1"/>
</dbReference>
<keyword evidence="5" id="KW-0963">Cytoplasm</keyword>
<dbReference type="InterPro" id="IPR039688">
    <property type="entry name" value="STAC1/2/3"/>
</dbReference>
<dbReference type="SMART" id="SM00109">
    <property type="entry name" value="C1"/>
    <property type="match status" value="1"/>
</dbReference>
<keyword evidence="4" id="KW-1003">Cell membrane</keyword>
<dbReference type="EMBL" id="APCN01002758">
    <property type="status" value="NOT_ANNOTATED_CDS"/>
    <property type="molecule type" value="Genomic_DNA"/>
</dbReference>
<keyword evidence="9" id="KW-0862">Zinc</keyword>
<evidence type="ECO:0000256" key="10">
    <source>
        <dbReference type="ARBA" id="ARBA00023136"/>
    </source>
</evidence>
<sequence length="2047" mass="226480">MYVIFPADELILLTYGIAVPRVPPRPTLDNLREPLVPTGSRPSSTTTTTTTSKNTTTVTTSSTSNTTSSKHPSKSSKSTATKANTPANTKKANDSSKTGPSTAATAATTTTATTSAASNRRQESGESYELDGPCGTTALADASELATFADDAGPRNGIPAAAAAGPLGAGRGGAAATAASPRGGPGKEPAAAGAPKSKSKLQLKLGRLRPHSSIEQSETASRVREDLHIHVSNPVFTRDNLRQRNFDAFFESGEQVYSLEVREKPTPRSLDALGSSGSDPGLAEADGGLRAAAAGGYDQRPSSLGFFRKPKSPLSIRSKSAEHEFADAETSQKGDDSKRGATPSAGLAFQSLGGSMSTSGGGGVLKDLGHPGLNEALKSHNGVTFKLVKTVSDFSETLAQLYEQHAEALQVLVSNYRKRNSELRKERPACQSNLFAAWETLLQEIEADSQATIDVASTLSRQVARPLLERSFYRKVQSRKVFTHRESFDTIISKTEEKLSKCRIEYKQCYIAHRQSPTQHTLTQYIDSHNAYVQQLHATNAMLEAYHCETLPQLMQELEEIYNDLCNIVSEAVLQGAEAIAAKAAEQAKRYDGLAVQCKNVSPALDLGYFVRTLPVPQNNQRIPRKAFAPPQSANAPTDAGADDYPDYGGDPMLPVFKDELVVDRGATIQVRPSLEALRRESQELEIQIKQLQIRGIEGQLYSKANEIQEDISMKKFDVRAKQIHLAAVRAQKELFLGRIDPGSPRGERKMSSSSSSSMKTKWLKAFRSLKPAGSANDRKSGNGAQIRFDGTDNHNLQEYTYKKITPCDVCSQVLRGHTRQGLRCRICKVNVHADCASQLPKCQVKQKLLRRQKSTSEIENRATEVEEEKPTDVDQIYQVLKQAGEISSGKIVVDPSKGPGPIGSVAAAAAAAAAAAGHNQTVSNPPLDIPVVKVPEYPDRAPWRGPVKSQGPNYPHQKQGLTAPVATDMSCSAPHSPRRQKLNLRMKSLSLDSPESSELHGQIRRRLPGPTGHGGHGGSGGHLEHSTPPSNNTPSSPSGTQRKFLYATRGMKTGSVDLPDEIEKSLSSASTSPCPSPVRQNQKSHRLLPTNLYVVLYNFKSRHQDELDLKAGYKVTVIDTSDPDWWKGKCLGKVGYFPSKYCAKLAASEKPLQVTHNLQVTDNERGDGTLTLLRDQIVIQVGDEVNGMVMVRSADNRQGVCPVKYLQEEKLDRDRDKDYRQHTGTTGKSTGTSTTAKSSRKEAAATAAASGQRHESREPKDQCHASGHHYHRESRNNFHKSYDRSWEKWEKFREKKMEMMKAHKYNVEHRLKYDNQERILYRHHFNYYPVKRPRPRKTSLEPNWYTENIYSNQSIDNSDGELGVGFGRGGPHGLGGTGGGRDINGNMSMAGLEDDGIFTIDGHFERRHNYPKSNSCCFGVNRMRDIDELGDGQEREGWTERCPKIPKSYSFSTSGSMGVGFNMAKLYNRNSFEMPEFPSHRRRNGEGERAVVRMCDREGCFNETCFSKDEKNFYNNNNLHNNNVNNNSIHSANNNTYRHNNSNIISEWNLRNRNNLRAGAGEGGDAIALRPQYVMEEDFDLFDDDDEDGENEEDEDERDRDEHEEIESDLNTLYAEDRHSIACGDYGGVARELYGHPSRIGPGHVADLYRDRQRSKQLLHGRLDRASKFADVEYTDNYRRSFEDFFNQNCCIERNHRQLQDGGRFLLKAPTTPAKNKSMLEVKPPNRFDDTSSDSTDLELEDFNFDFEKYWEELEKPSPTSPSELEERKTAGRSAMAGAGSAAAPSKKVKNVNLSRCYNNGTVIDIYHDDDPYHRDHYHYREGGIGKSNNHSHSHRHRTNQSGRSKLSKHKVYPADRDKRLYGELVADAGHHHQEKRSTTAAPHESTSAKTLDPAGNTISGNSNAISFLNNIFSIYKPNKYSPLNCHVEQNYLKNIPAKKMNIVASSAARPLGAGTDRHPAATGSDPSSTKRPLTVHPTKPSVASIATAARRNAARPESTKDPQARFQIIPEKTGVKISPLYRLDAQDYRRARYKLKSTSRPLSFW</sequence>
<feature type="compositionally biased region" description="Gly residues" evidence="11">
    <location>
        <begin position="1012"/>
        <end position="1022"/>
    </location>
</feature>
<feature type="compositionally biased region" description="Low complexity" evidence="11">
    <location>
        <begin position="1224"/>
        <end position="1238"/>
    </location>
</feature>
<feature type="region of interest" description="Disordered" evidence="11">
    <location>
        <begin position="163"/>
        <end position="202"/>
    </location>
</feature>
<dbReference type="Gene3D" id="2.30.30.40">
    <property type="entry name" value="SH3 Domains"/>
    <property type="match status" value="1"/>
</dbReference>
<keyword evidence="8" id="KW-0863">Zinc-finger</keyword>
<feature type="compositionally biased region" description="Basic and acidic residues" evidence="11">
    <location>
        <begin position="1213"/>
        <end position="1222"/>
    </location>
</feature>
<dbReference type="PANTHER" id="PTHR15135">
    <property type="entry name" value="STAC"/>
    <property type="match status" value="1"/>
</dbReference>
<dbReference type="PROSITE" id="PS00479">
    <property type="entry name" value="ZF_DAG_PE_1"/>
    <property type="match status" value="1"/>
</dbReference>
<feature type="compositionally biased region" description="Low complexity" evidence="11">
    <location>
        <begin position="174"/>
        <end position="196"/>
    </location>
</feature>
<keyword evidence="3" id="KW-0728">SH3 domain</keyword>
<evidence type="ECO:0000256" key="2">
    <source>
        <dbReference type="ARBA" id="ARBA00004496"/>
    </source>
</evidence>
<evidence type="ECO:0000256" key="7">
    <source>
        <dbReference type="ARBA" id="ARBA00022737"/>
    </source>
</evidence>
<dbReference type="GO" id="GO:0042383">
    <property type="term" value="C:sarcolemma"/>
    <property type="evidence" value="ECO:0007669"/>
    <property type="project" value="UniProtKB-SubCell"/>
</dbReference>
<evidence type="ECO:0000256" key="1">
    <source>
        <dbReference type="ARBA" id="ARBA00004278"/>
    </source>
</evidence>
<dbReference type="GO" id="GO:1903078">
    <property type="term" value="P:positive regulation of protein localization to plasma membrane"/>
    <property type="evidence" value="ECO:0007669"/>
    <property type="project" value="TreeGrafter"/>
</dbReference>
<feature type="region of interest" description="Disordered" evidence="11">
    <location>
        <begin position="1065"/>
        <end position="1084"/>
    </location>
</feature>
<keyword evidence="7" id="KW-0677">Repeat</keyword>
<feature type="region of interest" description="Disordered" evidence="11">
    <location>
        <begin position="941"/>
        <end position="961"/>
    </location>
</feature>